<comment type="caution">
    <text evidence="3">The sequence shown here is derived from an EMBL/GenBank/DDBJ whole genome shotgun (WGS) entry which is preliminary data.</text>
</comment>
<dbReference type="EMBL" id="JANBOH010000542">
    <property type="protein sequence ID" value="KAJ1641947.1"/>
    <property type="molecule type" value="Genomic_DNA"/>
</dbReference>
<dbReference type="Proteomes" id="UP001145021">
    <property type="component" value="Unassembled WGS sequence"/>
</dbReference>
<sequence>MLAYLNKNIALAIIVFGYTATVALAKVDMNAYLMSRCPDAARAMRDLAAVYYDNSKVLDLHFDYIGELNNSTTYGVECPHGDIGK</sequence>
<evidence type="ECO:0000313" key="4">
    <source>
        <dbReference type="Proteomes" id="UP001145021"/>
    </source>
</evidence>
<protein>
    <submittedName>
        <fullName evidence="3">Uncharacterized protein</fullName>
    </submittedName>
</protein>
<dbReference type="InterPro" id="IPR004911">
    <property type="entry name" value="Interferon-induced_GILT"/>
</dbReference>
<name>A0A9W7XFU3_9FUNG</name>
<dbReference type="Pfam" id="PF03227">
    <property type="entry name" value="GILT"/>
    <property type="match status" value="1"/>
</dbReference>
<accession>A0A9W7XFU3</accession>
<keyword evidence="4" id="KW-1185">Reference proteome</keyword>
<gene>
    <name evidence="3" type="ORF">LPJ64_006154</name>
</gene>
<dbReference type="GO" id="GO:0016671">
    <property type="term" value="F:oxidoreductase activity, acting on a sulfur group of donors, disulfide as acceptor"/>
    <property type="evidence" value="ECO:0007669"/>
    <property type="project" value="InterPro"/>
</dbReference>
<evidence type="ECO:0000256" key="1">
    <source>
        <dbReference type="ARBA" id="ARBA00005679"/>
    </source>
</evidence>
<reference evidence="3" key="1">
    <citation type="submission" date="2022-07" db="EMBL/GenBank/DDBJ databases">
        <title>Phylogenomic reconstructions and comparative analyses of Kickxellomycotina fungi.</title>
        <authorList>
            <person name="Reynolds N.K."/>
            <person name="Stajich J.E."/>
            <person name="Barry K."/>
            <person name="Grigoriev I.V."/>
            <person name="Crous P."/>
            <person name="Smith M.E."/>
        </authorList>
    </citation>
    <scope>NUCLEOTIDE SEQUENCE</scope>
    <source>
        <strain evidence="3">NBRC 105413</strain>
    </source>
</reference>
<evidence type="ECO:0000256" key="2">
    <source>
        <dbReference type="ARBA" id="ARBA00023180"/>
    </source>
</evidence>
<dbReference type="AlphaFoldDB" id="A0A9W7XFU3"/>
<evidence type="ECO:0000313" key="3">
    <source>
        <dbReference type="EMBL" id="KAJ1641947.1"/>
    </source>
</evidence>
<proteinExistence type="inferred from homology"/>
<keyword evidence="2" id="KW-0325">Glycoprotein</keyword>
<organism evidence="3 4">
    <name type="scientific">Coemansia asiatica</name>
    <dbReference type="NCBI Taxonomy" id="1052880"/>
    <lineage>
        <taxon>Eukaryota</taxon>
        <taxon>Fungi</taxon>
        <taxon>Fungi incertae sedis</taxon>
        <taxon>Zoopagomycota</taxon>
        <taxon>Kickxellomycotina</taxon>
        <taxon>Kickxellomycetes</taxon>
        <taxon>Kickxellales</taxon>
        <taxon>Kickxellaceae</taxon>
        <taxon>Coemansia</taxon>
    </lineage>
</organism>
<comment type="similarity">
    <text evidence="1">Belongs to the GILT family.</text>
</comment>